<evidence type="ECO:0000313" key="3">
    <source>
        <dbReference type="Proteomes" id="UP000756921"/>
    </source>
</evidence>
<accession>A0A9P6KRN0</accession>
<gene>
    <name evidence="2" type="ORF">PMIN01_06318</name>
</gene>
<dbReference type="Proteomes" id="UP000756921">
    <property type="component" value="Unassembled WGS sequence"/>
</dbReference>
<keyword evidence="3" id="KW-1185">Reference proteome</keyword>
<feature type="compositionally biased region" description="Acidic residues" evidence="1">
    <location>
        <begin position="118"/>
        <end position="132"/>
    </location>
</feature>
<organism evidence="2 3">
    <name type="scientific">Paraphaeosphaeria minitans</name>
    <dbReference type="NCBI Taxonomy" id="565426"/>
    <lineage>
        <taxon>Eukaryota</taxon>
        <taxon>Fungi</taxon>
        <taxon>Dikarya</taxon>
        <taxon>Ascomycota</taxon>
        <taxon>Pezizomycotina</taxon>
        <taxon>Dothideomycetes</taxon>
        <taxon>Pleosporomycetidae</taxon>
        <taxon>Pleosporales</taxon>
        <taxon>Massarineae</taxon>
        <taxon>Didymosphaeriaceae</taxon>
        <taxon>Paraphaeosphaeria</taxon>
    </lineage>
</organism>
<feature type="region of interest" description="Disordered" evidence="1">
    <location>
        <begin position="105"/>
        <end position="135"/>
    </location>
</feature>
<dbReference type="OrthoDB" id="10575018at2759"/>
<proteinExistence type="predicted"/>
<sequence length="222" mass="24539">MRMTTSDELARMVARLGNVDFSDSPNGFFGFVHEIFEQLAKEEEYAADYKDIDFPSYPTFGHKDDAYEDVATARPADEEEEETKEEMEEDHYECVACNKTFKSERVASGPRTAHVGTSEEDNKDSEADDNDEYASRLDIEARLNGLVSTDASIADTETTATEQTILDDPPAATWEDASAQLPKLGKAAQKRAKRAAKQADAQSEDRGLNNKCLGCDAAFPSK</sequence>
<dbReference type="EMBL" id="WJXW01000005">
    <property type="protein sequence ID" value="KAF9736402.1"/>
    <property type="molecule type" value="Genomic_DNA"/>
</dbReference>
<evidence type="ECO:0000256" key="1">
    <source>
        <dbReference type="SAM" id="MobiDB-lite"/>
    </source>
</evidence>
<feature type="region of interest" description="Disordered" evidence="1">
    <location>
        <begin position="184"/>
        <end position="213"/>
    </location>
</feature>
<evidence type="ECO:0000313" key="2">
    <source>
        <dbReference type="EMBL" id="KAF9736402.1"/>
    </source>
</evidence>
<reference evidence="2" key="1">
    <citation type="journal article" date="2020" name="Mol. Plant Microbe Interact.">
        <title>Genome Sequence of the Biocontrol Agent Coniothyrium minitans strain Conio (IMI 134523).</title>
        <authorList>
            <person name="Patel D."/>
            <person name="Shittu T.A."/>
            <person name="Baroncelli R."/>
            <person name="Muthumeenakshi S."/>
            <person name="Osborne T.H."/>
            <person name="Janganan T.K."/>
            <person name="Sreenivasaprasad S."/>
        </authorList>
    </citation>
    <scope>NUCLEOTIDE SEQUENCE</scope>
    <source>
        <strain evidence="2">Conio</strain>
    </source>
</reference>
<dbReference type="AlphaFoldDB" id="A0A9P6KRN0"/>
<protein>
    <submittedName>
        <fullName evidence="2">C2H2 finger domain-containing protein</fullName>
    </submittedName>
</protein>
<comment type="caution">
    <text evidence="2">The sequence shown here is derived from an EMBL/GenBank/DDBJ whole genome shotgun (WGS) entry which is preliminary data.</text>
</comment>
<name>A0A9P6KRN0_9PLEO</name>